<feature type="domain" description="Cilia- and flagella-associated protein 47" evidence="2">
    <location>
        <begin position="71"/>
        <end position="245"/>
    </location>
</feature>
<evidence type="ECO:0000313" key="3">
    <source>
        <dbReference type="EnsemblProtists" id="PYU1_T012307"/>
    </source>
</evidence>
<accession>K3X508</accession>
<name>K3X508_GLOUD</name>
<dbReference type="VEuPathDB" id="FungiDB:PYU1_G012281"/>
<dbReference type="EnsemblProtists" id="PYU1_T012307">
    <property type="protein sequence ID" value="PYU1_T012307"/>
    <property type="gene ID" value="PYU1_G012281"/>
</dbReference>
<evidence type="ECO:0000313" key="4">
    <source>
        <dbReference type="Proteomes" id="UP000019132"/>
    </source>
</evidence>
<feature type="region of interest" description="Disordered" evidence="1">
    <location>
        <begin position="16"/>
        <end position="37"/>
    </location>
</feature>
<dbReference type="GO" id="GO:0060271">
    <property type="term" value="P:cilium assembly"/>
    <property type="evidence" value="ECO:0007669"/>
    <property type="project" value="TreeGrafter"/>
</dbReference>
<evidence type="ECO:0000259" key="2">
    <source>
        <dbReference type="Pfam" id="PF24529"/>
    </source>
</evidence>
<dbReference type="InterPro" id="IPR056343">
    <property type="entry name" value="CFAP47_dom"/>
</dbReference>
<sequence length="403" mass="45400">MQFPIYLLSNKQSEAELNKEKQQQADSGSSQQQPDGFIDVDSAASVEDDTTSQTCSLPSVVAHGAASESFSSIAQFRDSEIGFLLQYLNANFLRSPVTRFPHDFANTWGKPLYELLEMVCTKKPSGGGVMPAIKSGKGSVVGSSPSKKDLLVHFTQQYTELLKFLKSYGAMLHDVLPEHLLSQEYYVRACEDPRADPAILSSLGLVNMRFLQRRHVLESEWQAVSVNAWMKVLYQVIKCFLLYRITAKAYNQQQQELRQQLQQSKVELLSRACVGSNVYSESEMVLIQWICDHVKARVLSGEARHLPQATLVETHLLDIRKDLLDGRYLFHLVASHIPTLTTEHSEYECFRLELSAPERKRVLSDAQMHSNAQLLLQTLSSFGVDFGIDPAVFLSHLNAREMV</sequence>
<dbReference type="Proteomes" id="UP000019132">
    <property type="component" value="Unassembled WGS sequence"/>
</dbReference>
<dbReference type="AlphaFoldDB" id="K3X508"/>
<reference evidence="4" key="1">
    <citation type="journal article" date="2010" name="Genome Biol.">
        <title>Genome sequence of the necrotrophic plant pathogen Pythium ultimum reveals original pathogenicity mechanisms and effector repertoire.</title>
        <authorList>
            <person name="Levesque C.A."/>
            <person name="Brouwer H."/>
            <person name="Cano L."/>
            <person name="Hamilton J.P."/>
            <person name="Holt C."/>
            <person name="Huitema E."/>
            <person name="Raffaele S."/>
            <person name="Robideau G.P."/>
            <person name="Thines M."/>
            <person name="Win J."/>
            <person name="Zerillo M.M."/>
            <person name="Beakes G.W."/>
            <person name="Boore J.L."/>
            <person name="Busam D."/>
            <person name="Dumas B."/>
            <person name="Ferriera S."/>
            <person name="Fuerstenberg S.I."/>
            <person name="Gachon C.M."/>
            <person name="Gaulin E."/>
            <person name="Govers F."/>
            <person name="Grenville-Briggs L."/>
            <person name="Horner N."/>
            <person name="Hostetler J."/>
            <person name="Jiang R.H."/>
            <person name="Johnson J."/>
            <person name="Krajaejun T."/>
            <person name="Lin H."/>
            <person name="Meijer H.J."/>
            <person name="Moore B."/>
            <person name="Morris P."/>
            <person name="Phuntmart V."/>
            <person name="Puiu D."/>
            <person name="Shetty J."/>
            <person name="Stajich J.E."/>
            <person name="Tripathy S."/>
            <person name="Wawra S."/>
            <person name="van West P."/>
            <person name="Whitty B.R."/>
            <person name="Coutinho P.M."/>
            <person name="Henrissat B."/>
            <person name="Martin F."/>
            <person name="Thomas P.D."/>
            <person name="Tyler B.M."/>
            <person name="De Vries R.P."/>
            <person name="Kamoun S."/>
            <person name="Yandell M."/>
            <person name="Tisserat N."/>
            <person name="Buell C.R."/>
        </authorList>
    </citation>
    <scope>NUCLEOTIDE SEQUENCE</scope>
    <source>
        <strain evidence="4">DAOM:BR144</strain>
    </source>
</reference>
<dbReference type="GO" id="GO:0005929">
    <property type="term" value="C:cilium"/>
    <property type="evidence" value="ECO:0007669"/>
    <property type="project" value="TreeGrafter"/>
</dbReference>
<dbReference type="Pfam" id="PF24529">
    <property type="entry name" value="CFAP47"/>
    <property type="match status" value="1"/>
</dbReference>
<reference evidence="4" key="2">
    <citation type="submission" date="2010-04" db="EMBL/GenBank/DDBJ databases">
        <authorList>
            <person name="Buell R."/>
            <person name="Hamilton J."/>
            <person name="Hostetler J."/>
        </authorList>
    </citation>
    <scope>NUCLEOTIDE SEQUENCE [LARGE SCALE GENOMIC DNA]</scope>
    <source>
        <strain evidence="4">DAOM:BR144</strain>
    </source>
</reference>
<dbReference type="PANTHER" id="PTHR45912">
    <property type="entry name" value="CILIA- AND FLAGELLA-ASSOCIATED PROTEIN 47"/>
    <property type="match status" value="1"/>
</dbReference>
<dbReference type="InParanoid" id="K3X508"/>
<reference evidence="3" key="3">
    <citation type="submission" date="2015-02" db="UniProtKB">
        <authorList>
            <consortium name="EnsemblProtists"/>
        </authorList>
    </citation>
    <scope>IDENTIFICATION</scope>
    <source>
        <strain evidence="3">DAOM BR144</strain>
    </source>
</reference>
<keyword evidence="4" id="KW-1185">Reference proteome</keyword>
<protein>
    <recommendedName>
        <fullName evidence="2">Cilia- and flagella-associated protein 47 domain-containing protein</fullName>
    </recommendedName>
</protein>
<feature type="compositionally biased region" description="Low complexity" evidence="1">
    <location>
        <begin position="24"/>
        <end position="33"/>
    </location>
</feature>
<dbReference type="HOGENOM" id="CLU_684436_0_0_1"/>
<organism evidence="3 4">
    <name type="scientific">Globisporangium ultimum (strain ATCC 200006 / CBS 805.95 / DAOM BR144)</name>
    <name type="common">Pythium ultimum</name>
    <dbReference type="NCBI Taxonomy" id="431595"/>
    <lineage>
        <taxon>Eukaryota</taxon>
        <taxon>Sar</taxon>
        <taxon>Stramenopiles</taxon>
        <taxon>Oomycota</taxon>
        <taxon>Peronosporomycetes</taxon>
        <taxon>Pythiales</taxon>
        <taxon>Pythiaceae</taxon>
        <taxon>Globisporangium</taxon>
    </lineage>
</organism>
<evidence type="ECO:0000256" key="1">
    <source>
        <dbReference type="SAM" id="MobiDB-lite"/>
    </source>
</evidence>
<dbReference type="EMBL" id="GL376608">
    <property type="status" value="NOT_ANNOTATED_CDS"/>
    <property type="molecule type" value="Genomic_DNA"/>
</dbReference>
<proteinExistence type="predicted"/>
<dbReference type="STRING" id="431595.K3X508"/>
<dbReference type="eggNOG" id="ENOG502QQ4Q">
    <property type="taxonomic scope" value="Eukaryota"/>
</dbReference>
<dbReference type="PANTHER" id="PTHR45912:SF3">
    <property type="entry name" value="CILIA- AND FLAGELLA-ASSOCIATED PROTEIN 47"/>
    <property type="match status" value="1"/>
</dbReference>